<proteinExistence type="inferred from homology"/>
<reference evidence="13 14" key="1">
    <citation type="submission" date="2019-02" db="EMBL/GenBank/DDBJ databases">
        <title>Genome sequencing of the rare red list fungi Phellinidium pouzarii.</title>
        <authorList>
            <person name="Buettner E."/>
            <person name="Kellner H."/>
        </authorList>
    </citation>
    <scope>NUCLEOTIDE SEQUENCE [LARGE SCALE GENOMIC DNA]</scope>
    <source>
        <strain evidence="13 14">DSM 108285</strain>
    </source>
</reference>
<comment type="subcellular location">
    <subcellularLocation>
        <location evidence="2">Secreted</location>
    </subcellularLocation>
</comment>
<evidence type="ECO:0000256" key="5">
    <source>
        <dbReference type="ARBA" id="ARBA00022729"/>
    </source>
</evidence>
<evidence type="ECO:0000256" key="1">
    <source>
        <dbReference type="ARBA" id="ARBA00001973"/>
    </source>
</evidence>
<dbReference type="Pfam" id="PF22810">
    <property type="entry name" value="LPMO_AA14"/>
    <property type="match status" value="1"/>
</dbReference>
<dbReference type="GO" id="GO:0046872">
    <property type="term" value="F:metal ion binding"/>
    <property type="evidence" value="ECO:0007669"/>
    <property type="project" value="UniProtKB-KW"/>
</dbReference>
<evidence type="ECO:0000313" key="14">
    <source>
        <dbReference type="Proteomes" id="UP000308199"/>
    </source>
</evidence>
<comment type="cofactor">
    <cofactor evidence="1">
        <name>Cu(2+)</name>
        <dbReference type="ChEBI" id="CHEBI:29036"/>
    </cofactor>
</comment>
<accession>A0A4S4LBY8</accession>
<dbReference type="EMBL" id="SGPK01000069">
    <property type="protein sequence ID" value="THH09276.1"/>
    <property type="molecule type" value="Genomic_DNA"/>
</dbReference>
<keyword evidence="10" id="KW-0325">Glycoprotein</keyword>
<evidence type="ECO:0000256" key="4">
    <source>
        <dbReference type="ARBA" id="ARBA00022723"/>
    </source>
</evidence>
<feature type="region of interest" description="Disordered" evidence="12">
    <location>
        <begin position="263"/>
        <end position="443"/>
    </location>
</feature>
<sequence length="443" mass="46159">MQYPFSKWWFHGHINYPPNDGDFLEVPAGGTLNTEIACDKGATSYFASSPGGNIQSGDNPCPGSPTVAFHAHNIEDTRGCGLAIAYKNDINAIQPADFTIFSVNQTCVWNRFTNFDIPNLPACPEGGCFCGFFWIHAADAGSAQIYMNAYRCVVNGATSTVPLATSRIPRRCGADPDFGKPNAAPWNCTYGAKQPMYWYQSERNNMFEDAQQPPSFNDMYHFLDGRQDDIFQNSEIPVFNENGDQAGVTTLGSGTATTANIVTPSVSGGWSTTVSSLPDETSAPSASNASPNSSSAAVSSSSDKTNPPSSSNASPSSSSAAASSSPDETNVPSSSNPGPSSSPAVASSSPTSSESITTDAVQPSPSPSPSTGTGTSDSNTSGVNSNVSTPGSSSSSSPISNPTPSNSSSPAPGSPATCRRRKPSIDKRALGVHRNRLSKKLNL</sequence>
<dbReference type="GO" id="GO:0005576">
    <property type="term" value="C:extracellular region"/>
    <property type="evidence" value="ECO:0007669"/>
    <property type="project" value="UniProtKB-SubCell"/>
</dbReference>
<keyword evidence="3" id="KW-0964">Secreted</keyword>
<feature type="compositionally biased region" description="Low complexity" evidence="12">
    <location>
        <begin position="369"/>
        <end position="417"/>
    </location>
</feature>
<evidence type="ECO:0000313" key="13">
    <source>
        <dbReference type="EMBL" id="THH09276.1"/>
    </source>
</evidence>
<evidence type="ECO:0000256" key="9">
    <source>
        <dbReference type="ARBA" id="ARBA00023157"/>
    </source>
</evidence>
<evidence type="ECO:0000256" key="3">
    <source>
        <dbReference type="ARBA" id="ARBA00022525"/>
    </source>
</evidence>
<evidence type="ECO:0000256" key="8">
    <source>
        <dbReference type="ARBA" id="ARBA00023033"/>
    </source>
</evidence>
<evidence type="ECO:0000256" key="10">
    <source>
        <dbReference type="ARBA" id="ARBA00023180"/>
    </source>
</evidence>
<evidence type="ECO:0000256" key="12">
    <source>
        <dbReference type="SAM" id="MobiDB-lite"/>
    </source>
</evidence>
<feature type="compositionally biased region" description="Basic residues" evidence="12">
    <location>
        <begin position="430"/>
        <end position="443"/>
    </location>
</feature>
<evidence type="ECO:0000256" key="11">
    <source>
        <dbReference type="ARBA" id="ARBA00046340"/>
    </source>
</evidence>
<organism evidence="13 14">
    <name type="scientific">Phellinidium pouzarii</name>
    <dbReference type="NCBI Taxonomy" id="167371"/>
    <lineage>
        <taxon>Eukaryota</taxon>
        <taxon>Fungi</taxon>
        <taxon>Dikarya</taxon>
        <taxon>Basidiomycota</taxon>
        <taxon>Agaricomycotina</taxon>
        <taxon>Agaricomycetes</taxon>
        <taxon>Hymenochaetales</taxon>
        <taxon>Hymenochaetaceae</taxon>
        <taxon>Phellinidium</taxon>
    </lineage>
</organism>
<keyword evidence="4" id="KW-0479">Metal-binding</keyword>
<dbReference type="InterPro" id="IPR054497">
    <property type="entry name" value="LPMO_AA14"/>
</dbReference>
<keyword evidence="5" id="KW-0732">Signal</keyword>
<dbReference type="GO" id="GO:0004497">
    <property type="term" value="F:monooxygenase activity"/>
    <property type="evidence" value="ECO:0007669"/>
    <property type="project" value="UniProtKB-KW"/>
</dbReference>
<name>A0A4S4LBY8_9AGAM</name>
<dbReference type="Proteomes" id="UP000308199">
    <property type="component" value="Unassembled WGS sequence"/>
</dbReference>
<protein>
    <submittedName>
        <fullName evidence="13">Uncharacterized protein</fullName>
    </submittedName>
</protein>
<feature type="compositionally biased region" description="Low complexity" evidence="12">
    <location>
        <begin position="263"/>
        <end position="355"/>
    </location>
</feature>
<comment type="caution">
    <text evidence="13">The sequence shown here is derived from an EMBL/GenBank/DDBJ whole genome shotgun (WGS) entry which is preliminary data.</text>
</comment>
<keyword evidence="9" id="KW-1015">Disulfide bond</keyword>
<evidence type="ECO:0000256" key="6">
    <source>
        <dbReference type="ARBA" id="ARBA00023002"/>
    </source>
</evidence>
<keyword evidence="6" id="KW-0560">Oxidoreductase</keyword>
<dbReference type="OrthoDB" id="2019572at2759"/>
<evidence type="ECO:0000256" key="2">
    <source>
        <dbReference type="ARBA" id="ARBA00004613"/>
    </source>
</evidence>
<dbReference type="AlphaFoldDB" id="A0A4S4LBY8"/>
<comment type="similarity">
    <text evidence="11">Belongs to the polysaccharide monooxygenase AA14 family.</text>
</comment>
<keyword evidence="14" id="KW-1185">Reference proteome</keyword>
<keyword evidence="7" id="KW-0186">Copper</keyword>
<keyword evidence="8" id="KW-0503">Monooxygenase</keyword>
<evidence type="ECO:0000256" key="7">
    <source>
        <dbReference type="ARBA" id="ARBA00023008"/>
    </source>
</evidence>
<gene>
    <name evidence="13" type="ORF">EW145_g2125</name>
</gene>